<dbReference type="CDD" id="cd00082">
    <property type="entry name" value="HisKA"/>
    <property type="match status" value="1"/>
</dbReference>
<evidence type="ECO:0000256" key="5">
    <source>
        <dbReference type="ARBA" id="ARBA00022777"/>
    </source>
</evidence>
<dbReference type="Pfam" id="PF01590">
    <property type="entry name" value="GAF"/>
    <property type="match status" value="2"/>
</dbReference>
<dbReference type="OrthoDB" id="342253at2157"/>
<dbReference type="Pfam" id="PF02518">
    <property type="entry name" value="HATPase_c"/>
    <property type="match status" value="1"/>
</dbReference>
<dbReference type="PANTHER" id="PTHR43304">
    <property type="entry name" value="PHYTOCHROME-LIKE PROTEIN CPH1"/>
    <property type="match status" value="1"/>
</dbReference>
<evidence type="ECO:0000259" key="9">
    <source>
        <dbReference type="PROSITE" id="PS50113"/>
    </source>
</evidence>
<dbReference type="SUPFAM" id="SSF55874">
    <property type="entry name" value="ATPase domain of HSP90 chaperone/DNA topoisomerase II/histidine kinase"/>
    <property type="match status" value="1"/>
</dbReference>
<dbReference type="SUPFAM" id="SSF47384">
    <property type="entry name" value="Homodimeric domain of signal transducing histidine kinase"/>
    <property type="match status" value="1"/>
</dbReference>
<dbReference type="InterPro" id="IPR004358">
    <property type="entry name" value="Sig_transdc_His_kin-like_C"/>
</dbReference>
<evidence type="ECO:0000256" key="1">
    <source>
        <dbReference type="ARBA" id="ARBA00000085"/>
    </source>
</evidence>
<sequence length="852" mass="94948">MATSDPPIGRLRSRIRQQEVVAKLGQQALESADLGQLLDDAVSAVIETLEADRGHVLEYRPEADVVAFRNGSNWSAGAGGSVISLENAGESTRTVIRTREPTSGTNLEAAPIPDDRSTGTKSDDLGATSEIVAPIGSADDIWGVLGVYTDDSREFTDHDVSFVASVADVIDGAIENYRTRRNGKAERSAGRMRPETDLETTVDRITDAVFGLDDDWRVTYVNERAQRLFDIDAATLVGTSFWEAFPSITGTEFDREFRHAVDRQEPTAFEAYFEPHSTWLEVRAYPSESGLSVYVRDVTERKRVEAELRENNHTLARLYAITADPELRFDEKVDELLDLGRERLGLEIGFVADIDREGNRFEIVHSKGPDERLRPGSVTPLSDTYCRRTIESDELLVLTDGPVADEIDDHAYETWDFDSYVGGQIRVDGDLFGTLCFADENPSERSFTPAERSFVELSTQWLSYELERQRRQRKLERVTAYTDAILDAVDDIFYVVDAEGTFRRWNETMEDVTGYAGAEIESMSPADFFAGDDRKRIGDAIAEVFETGQAHVEADVRTRDGDTIPYEFAASLLEDPSGTPVLAGIGRDITERRRQQRRLEELISDLESSNERLEQFAYAASHDLQEPLRMVASYLTLVERRYADELDDDAEEFIAYAVDGATRMQQMIDGLLAYSRVDTQGTPLRTVDLECVLDDVREDLQVHIEETDAEVDVGPLPAVYGDPGQLRQLFQNLLDNALTYAGTDAPRISVSAENEGDEWRIAVRDRGIGIDPAESERIFQVFDRLHSIDEYDGTGIGLALCQRIIERHDGEIDVESAPGEGSTFTVTLPAPPTTNTDIATARTTDASDPSNE</sequence>
<dbReference type="SUPFAM" id="SSF55785">
    <property type="entry name" value="PYP-like sensor domain (PAS domain)"/>
    <property type="match status" value="2"/>
</dbReference>
<feature type="compositionally biased region" description="Basic and acidic residues" evidence="6">
    <location>
        <begin position="113"/>
        <end position="124"/>
    </location>
</feature>
<dbReference type="STRING" id="1227499.C493_05790"/>
<dbReference type="SMART" id="SM00388">
    <property type="entry name" value="HisKA"/>
    <property type="match status" value="1"/>
</dbReference>
<dbReference type="PROSITE" id="PS50113">
    <property type="entry name" value="PAC"/>
    <property type="match status" value="1"/>
</dbReference>
<dbReference type="PROSITE" id="PS50112">
    <property type="entry name" value="PAS"/>
    <property type="match status" value="2"/>
</dbReference>
<dbReference type="eggNOG" id="arCOG02360">
    <property type="taxonomic scope" value="Archaea"/>
</dbReference>
<evidence type="ECO:0000256" key="4">
    <source>
        <dbReference type="ARBA" id="ARBA00022679"/>
    </source>
</evidence>
<reference evidence="10 11" key="1">
    <citation type="journal article" date="2014" name="PLoS Genet.">
        <title>Phylogenetically driven sequencing of extremely halophilic archaea reveals strategies for static and dynamic osmo-response.</title>
        <authorList>
            <person name="Becker E.A."/>
            <person name="Seitzer P.M."/>
            <person name="Tritt A."/>
            <person name="Larsen D."/>
            <person name="Krusor M."/>
            <person name="Yao A.I."/>
            <person name="Wu D."/>
            <person name="Madern D."/>
            <person name="Eisen J.A."/>
            <person name="Darling A.E."/>
            <person name="Facciotti M.T."/>
        </authorList>
    </citation>
    <scope>NUCLEOTIDE SEQUENCE [LARGE SCALE GENOMIC DNA]</scope>
    <source>
        <strain evidence="10 11">JCM 12255</strain>
    </source>
</reference>
<dbReference type="InterPro" id="IPR000014">
    <property type="entry name" value="PAS"/>
</dbReference>
<dbReference type="Pfam" id="PF08448">
    <property type="entry name" value="PAS_4"/>
    <property type="match status" value="2"/>
</dbReference>
<name>L9XE69_9EURY</name>
<dbReference type="SMART" id="SM00065">
    <property type="entry name" value="GAF"/>
    <property type="match status" value="2"/>
</dbReference>
<dbReference type="InterPro" id="IPR036097">
    <property type="entry name" value="HisK_dim/P_sf"/>
</dbReference>
<dbReference type="EMBL" id="AOHZ01000031">
    <property type="protein sequence ID" value="ELY58933.1"/>
    <property type="molecule type" value="Genomic_DNA"/>
</dbReference>
<dbReference type="eggNOG" id="arCOG02358">
    <property type="taxonomic scope" value="Archaea"/>
</dbReference>
<dbReference type="SMART" id="SM00091">
    <property type="entry name" value="PAS"/>
    <property type="match status" value="2"/>
</dbReference>
<evidence type="ECO:0000256" key="3">
    <source>
        <dbReference type="ARBA" id="ARBA00022553"/>
    </source>
</evidence>
<evidence type="ECO:0000313" key="10">
    <source>
        <dbReference type="EMBL" id="ELY58933.1"/>
    </source>
</evidence>
<dbReference type="InterPro" id="IPR003661">
    <property type="entry name" value="HisK_dim/P_dom"/>
</dbReference>
<dbReference type="SUPFAM" id="SSF55781">
    <property type="entry name" value="GAF domain-like"/>
    <property type="match status" value="2"/>
</dbReference>
<organism evidence="10 11">
    <name type="scientific">Natronolimnohabitans innermongolicus JCM 12255</name>
    <dbReference type="NCBI Taxonomy" id="1227499"/>
    <lineage>
        <taxon>Archaea</taxon>
        <taxon>Methanobacteriati</taxon>
        <taxon>Methanobacteriota</taxon>
        <taxon>Stenosarchaea group</taxon>
        <taxon>Halobacteria</taxon>
        <taxon>Halobacteriales</taxon>
        <taxon>Natrialbaceae</taxon>
        <taxon>Natronolimnohabitans</taxon>
    </lineage>
</organism>
<dbReference type="PRINTS" id="PR00344">
    <property type="entry name" value="BCTRLSENSOR"/>
</dbReference>
<feature type="domain" description="Histidine kinase" evidence="7">
    <location>
        <begin position="619"/>
        <end position="832"/>
    </location>
</feature>
<dbReference type="AlphaFoldDB" id="L9XE69"/>
<comment type="caution">
    <text evidence="10">The sequence shown here is derived from an EMBL/GenBank/DDBJ whole genome shotgun (WGS) entry which is preliminary data.</text>
</comment>
<dbReference type="GO" id="GO:0000155">
    <property type="term" value="F:phosphorelay sensor kinase activity"/>
    <property type="evidence" value="ECO:0007669"/>
    <property type="project" value="InterPro"/>
</dbReference>
<dbReference type="PATRIC" id="fig|1227499.3.peg.1181"/>
<proteinExistence type="predicted"/>
<feature type="domain" description="PAS" evidence="8">
    <location>
        <begin position="478"/>
        <end position="548"/>
    </location>
</feature>
<dbReference type="SMART" id="SM00387">
    <property type="entry name" value="HATPase_c"/>
    <property type="match status" value="1"/>
</dbReference>
<feature type="domain" description="PAS" evidence="8">
    <location>
        <begin position="194"/>
        <end position="264"/>
    </location>
</feature>
<evidence type="ECO:0000259" key="7">
    <source>
        <dbReference type="PROSITE" id="PS50109"/>
    </source>
</evidence>
<dbReference type="InterPro" id="IPR013656">
    <property type="entry name" value="PAS_4"/>
</dbReference>
<dbReference type="InterPro" id="IPR003018">
    <property type="entry name" value="GAF"/>
</dbReference>
<dbReference type="FunFam" id="3.30.565.10:FF:000006">
    <property type="entry name" value="Sensor histidine kinase WalK"/>
    <property type="match status" value="1"/>
</dbReference>
<evidence type="ECO:0000313" key="11">
    <source>
        <dbReference type="Proteomes" id="UP000011602"/>
    </source>
</evidence>
<gene>
    <name evidence="10" type="ORF">C493_05790</name>
</gene>
<dbReference type="InterPro" id="IPR000700">
    <property type="entry name" value="PAS-assoc_C"/>
</dbReference>
<dbReference type="PROSITE" id="PS50109">
    <property type="entry name" value="HIS_KIN"/>
    <property type="match status" value="1"/>
</dbReference>
<dbReference type="InterPro" id="IPR036890">
    <property type="entry name" value="HATPase_C_sf"/>
</dbReference>
<dbReference type="Gene3D" id="3.30.565.10">
    <property type="entry name" value="Histidine kinase-like ATPase, C-terminal domain"/>
    <property type="match status" value="1"/>
</dbReference>
<dbReference type="InterPro" id="IPR005467">
    <property type="entry name" value="His_kinase_dom"/>
</dbReference>
<dbReference type="Gene3D" id="1.10.287.130">
    <property type="match status" value="1"/>
</dbReference>
<evidence type="ECO:0000259" key="8">
    <source>
        <dbReference type="PROSITE" id="PS50112"/>
    </source>
</evidence>
<dbReference type="NCBIfam" id="TIGR00229">
    <property type="entry name" value="sensory_box"/>
    <property type="match status" value="2"/>
</dbReference>
<dbReference type="InterPro" id="IPR052162">
    <property type="entry name" value="Sensor_kinase/Photoreceptor"/>
</dbReference>
<dbReference type="Pfam" id="PF00512">
    <property type="entry name" value="HisKA"/>
    <property type="match status" value="1"/>
</dbReference>
<evidence type="ECO:0000256" key="6">
    <source>
        <dbReference type="SAM" id="MobiDB-lite"/>
    </source>
</evidence>
<dbReference type="EC" id="2.7.13.3" evidence="2"/>
<dbReference type="Gene3D" id="3.30.450.40">
    <property type="match status" value="2"/>
</dbReference>
<dbReference type="CDD" id="cd00130">
    <property type="entry name" value="PAS"/>
    <property type="match status" value="2"/>
</dbReference>
<keyword evidence="11" id="KW-1185">Reference proteome</keyword>
<keyword evidence="4" id="KW-0808">Transferase</keyword>
<dbReference type="PANTHER" id="PTHR43304:SF1">
    <property type="entry name" value="PAC DOMAIN-CONTAINING PROTEIN"/>
    <property type="match status" value="1"/>
</dbReference>
<dbReference type="Gene3D" id="3.30.450.20">
    <property type="entry name" value="PAS domain"/>
    <property type="match status" value="2"/>
</dbReference>
<feature type="compositionally biased region" description="Polar residues" evidence="6">
    <location>
        <begin position="97"/>
        <end position="106"/>
    </location>
</feature>
<feature type="compositionally biased region" description="Low complexity" evidence="6">
    <location>
        <begin position="833"/>
        <end position="852"/>
    </location>
</feature>
<dbReference type="InterPro" id="IPR035965">
    <property type="entry name" value="PAS-like_dom_sf"/>
</dbReference>
<feature type="region of interest" description="Disordered" evidence="6">
    <location>
        <begin position="829"/>
        <end position="852"/>
    </location>
</feature>
<accession>L9XE69</accession>
<keyword evidence="3" id="KW-0597">Phosphoprotein</keyword>
<feature type="region of interest" description="Disordered" evidence="6">
    <location>
        <begin position="97"/>
        <end position="125"/>
    </location>
</feature>
<feature type="domain" description="PAC" evidence="9">
    <location>
        <begin position="550"/>
        <end position="601"/>
    </location>
</feature>
<dbReference type="Proteomes" id="UP000011602">
    <property type="component" value="Unassembled WGS sequence"/>
</dbReference>
<dbReference type="RefSeq" id="WP_007258461.1">
    <property type="nucleotide sequence ID" value="NZ_AOHZ01000031.1"/>
</dbReference>
<comment type="catalytic activity">
    <reaction evidence="1">
        <text>ATP + protein L-histidine = ADP + protein N-phospho-L-histidine.</text>
        <dbReference type="EC" id="2.7.13.3"/>
    </reaction>
</comment>
<keyword evidence="5 10" id="KW-0418">Kinase</keyword>
<evidence type="ECO:0000256" key="2">
    <source>
        <dbReference type="ARBA" id="ARBA00012438"/>
    </source>
</evidence>
<dbReference type="InterPro" id="IPR003594">
    <property type="entry name" value="HATPase_dom"/>
</dbReference>
<protein>
    <recommendedName>
        <fullName evidence="2">histidine kinase</fullName>
        <ecNumber evidence="2">2.7.13.3</ecNumber>
    </recommendedName>
</protein>
<dbReference type="InterPro" id="IPR029016">
    <property type="entry name" value="GAF-like_dom_sf"/>
</dbReference>